<dbReference type="InterPro" id="IPR052043">
    <property type="entry name" value="PolySaccharide_Degr_Enz"/>
</dbReference>
<keyword evidence="1 3" id="KW-0378">Hydrolase</keyword>
<dbReference type="SUPFAM" id="SSF48208">
    <property type="entry name" value="Six-hairpin glycosidases"/>
    <property type="match status" value="1"/>
</dbReference>
<evidence type="ECO:0000313" key="4">
    <source>
        <dbReference type="Proteomes" id="UP000652219"/>
    </source>
</evidence>
<dbReference type="Proteomes" id="UP000652219">
    <property type="component" value="Unassembled WGS sequence"/>
</dbReference>
<dbReference type="InterPro" id="IPR010905">
    <property type="entry name" value="Glyco_hydro_88"/>
</dbReference>
<dbReference type="PANTHER" id="PTHR33886">
    <property type="entry name" value="UNSATURATED RHAMNOGALACTURONAN HYDROLASE (EUROFUNG)"/>
    <property type="match status" value="1"/>
</dbReference>
<dbReference type="InterPro" id="IPR008928">
    <property type="entry name" value="6-hairpin_glycosidase_sf"/>
</dbReference>
<gene>
    <name evidence="3" type="ORF">CSOJ01_03883</name>
</gene>
<keyword evidence="2" id="KW-0732">Signal</keyword>
<accession>A0A8H6JKH9</accession>
<feature type="chain" id="PRO_5034864975" evidence="2">
    <location>
        <begin position="21"/>
        <end position="390"/>
    </location>
</feature>
<dbReference type="Gene3D" id="1.50.10.10">
    <property type="match status" value="1"/>
</dbReference>
<dbReference type="AlphaFoldDB" id="A0A8H6JKH9"/>
<evidence type="ECO:0000256" key="2">
    <source>
        <dbReference type="SAM" id="SignalP"/>
    </source>
</evidence>
<reference evidence="3 4" key="1">
    <citation type="journal article" date="2020" name="Phytopathology">
        <title>Genome Sequence Resources of Colletotrichum truncatum, C. plurivorum, C. musicola, and C. sojae: Four Species Pathogenic to Soybean (Glycine max).</title>
        <authorList>
            <person name="Rogerio F."/>
            <person name="Boufleur T.R."/>
            <person name="Ciampi-Guillardi M."/>
            <person name="Sukno S.A."/>
            <person name="Thon M.R."/>
            <person name="Massola Junior N.S."/>
            <person name="Baroncelli R."/>
        </authorList>
    </citation>
    <scope>NUCLEOTIDE SEQUENCE [LARGE SCALE GENOMIC DNA]</scope>
    <source>
        <strain evidence="3 4">LFN0009</strain>
    </source>
</reference>
<dbReference type="Pfam" id="PF07470">
    <property type="entry name" value="Glyco_hydro_88"/>
    <property type="match status" value="1"/>
</dbReference>
<proteinExistence type="predicted"/>
<dbReference type="InterPro" id="IPR012341">
    <property type="entry name" value="6hp_glycosidase-like_sf"/>
</dbReference>
<sequence>MHRSTLWLSAVCGLSALASCETRRYSTWMLDSIVSRRQGVIASGETSSTLESGFLALAIEATVAQYPDVQDRYASYLGQVLDLASPNLTNATYAATRPLDRFSVARAVDRASTAGIVSISAVAASAHDAINASLAIQNRNPDGGLWYYVYPQWSYLDGMFSALPYMASLPRPSYTDIELQVSLLYDHCLQKNTSLVVHGYDYSRTAVWADKETGASPYVWSRAAGWFVAGLVQTWETLDCAAGGDGAKGSVCGKIQNITTQLSTSLVRHADPETGAWWQMAAYPGREGNYLESSATALFAWSFLKGERVGAFTPGCDVDFRKAAMKAYEYTVNNFVTKTDNDTIGYDKTVAVCSLNSTATFEYYVQRPLFPNSLLGESAFIMASLEVERE</sequence>
<feature type="signal peptide" evidence="2">
    <location>
        <begin position="1"/>
        <end position="20"/>
    </location>
</feature>
<dbReference type="GO" id="GO:0005975">
    <property type="term" value="P:carbohydrate metabolic process"/>
    <property type="evidence" value="ECO:0007669"/>
    <property type="project" value="InterPro"/>
</dbReference>
<evidence type="ECO:0000313" key="3">
    <source>
        <dbReference type="EMBL" id="KAF6814660.1"/>
    </source>
</evidence>
<dbReference type="EMBL" id="WIGN01000041">
    <property type="protein sequence ID" value="KAF6814660.1"/>
    <property type="molecule type" value="Genomic_DNA"/>
</dbReference>
<evidence type="ECO:0000256" key="1">
    <source>
        <dbReference type="ARBA" id="ARBA00022801"/>
    </source>
</evidence>
<comment type="caution">
    <text evidence="3">The sequence shown here is derived from an EMBL/GenBank/DDBJ whole genome shotgun (WGS) entry which is preliminary data.</text>
</comment>
<keyword evidence="4" id="KW-1185">Reference proteome</keyword>
<dbReference type="GO" id="GO:0016787">
    <property type="term" value="F:hydrolase activity"/>
    <property type="evidence" value="ECO:0007669"/>
    <property type="project" value="UniProtKB-KW"/>
</dbReference>
<name>A0A8H6JKH9_9PEZI</name>
<dbReference type="PROSITE" id="PS51257">
    <property type="entry name" value="PROKAR_LIPOPROTEIN"/>
    <property type="match status" value="1"/>
</dbReference>
<protein>
    <submittedName>
        <fullName evidence="3">Glycosyl hydrolase family 88</fullName>
    </submittedName>
</protein>
<organism evidence="3 4">
    <name type="scientific">Colletotrichum sojae</name>
    <dbReference type="NCBI Taxonomy" id="2175907"/>
    <lineage>
        <taxon>Eukaryota</taxon>
        <taxon>Fungi</taxon>
        <taxon>Dikarya</taxon>
        <taxon>Ascomycota</taxon>
        <taxon>Pezizomycotina</taxon>
        <taxon>Sordariomycetes</taxon>
        <taxon>Hypocreomycetidae</taxon>
        <taxon>Glomerellales</taxon>
        <taxon>Glomerellaceae</taxon>
        <taxon>Colletotrichum</taxon>
        <taxon>Colletotrichum orchidearum species complex</taxon>
    </lineage>
</organism>
<dbReference type="PANTHER" id="PTHR33886:SF8">
    <property type="entry name" value="UNSATURATED RHAMNOGALACTURONAN HYDROLASE (EUROFUNG)"/>
    <property type="match status" value="1"/>
</dbReference>